<dbReference type="Proteomes" id="UP000322873">
    <property type="component" value="Unassembled WGS sequence"/>
</dbReference>
<evidence type="ECO:0000313" key="3">
    <source>
        <dbReference type="Proteomes" id="UP000322873"/>
    </source>
</evidence>
<dbReference type="AlphaFoldDB" id="A0A5M9JJS3"/>
<organism evidence="2 3">
    <name type="scientific">Monilinia fructicola</name>
    <name type="common">Brown rot fungus</name>
    <name type="synonym">Ciboria fructicola</name>
    <dbReference type="NCBI Taxonomy" id="38448"/>
    <lineage>
        <taxon>Eukaryota</taxon>
        <taxon>Fungi</taxon>
        <taxon>Dikarya</taxon>
        <taxon>Ascomycota</taxon>
        <taxon>Pezizomycotina</taxon>
        <taxon>Leotiomycetes</taxon>
        <taxon>Helotiales</taxon>
        <taxon>Sclerotiniaceae</taxon>
        <taxon>Monilinia</taxon>
    </lineage>
</organism>
<evidence type="ECO:0000313" key="2">
    <source>
        <dbReference type="EMBL" id="KAA8568209.1"/>
    </source>
</evidence>
<feature type="region of interest" description="Disordered" evidence="1">
    <location>
        <begin position="101"/>
        <end position="121"/>
    </location>
</feature>
<comment type="caution">
    <text evidence="2">The sequence shown here is derived from an EMBL/GenBank/DDBJ whole genome shotgun (WGS) entry which is preliminary data.</text>
</comment>
<feature type="compositionally biased region" description="Low complexity" evidence="1">
    <location>
        <begin position="101"/>
        <end position="111"/>
    </location>
</feature>
<accession>A0A5M9JJS3</accession>
<keyword evidence="3" id="KW-1185">Reference proteome</keyword>
<reference evidence="2 3" key="1">
    <citation type="submission" date="2019-06" db="EMBL/GenBank/DDBJ databases">
        <title>Genome Sequence of the Brown Rot Fungal Pathogen Monilinia fructicola.</title>
        <authorList>
            <person name="De Miccolis Angelini R.M."/>
            <person name="Landi L."/>
            <person name="Abate D."/>
            <person name="Pollastro S."/>
            <person name="Romanazzi G."/>
            <person name="Faretra F."/>
        </authorList>
    </citation>
    <scope>NUCLEOTIDE SEQUENCE [LARGE SCALE GENOMIC DNA]</scope>
    <source>
        <strain evidence="2 3">Mfrc123</strain>
    </source>
</reference>
<name>A0A5M9JJS3_MONFR</name>
<evidence type="ECO:0000256" key="1">
    <source>
        <dbReference type="SAM" id="MobiDB-lite"/>
    </source>
</evidence>
<gene>
    <name evidence="2" type="ORF">EYC84_008597</name>
</gene>
<dbReference type="EMBL" id="VICG01000010">
    <property type="protein sequence ID" value="KAA8568209.1"/>
    <property type="molecule type" value="Genomic_DNA"/>
</dbReference>
<proteinExistence type="predicted"/>
<sequence length="121" mass="13618">MIHSLTLTLTYRIHIYIQVRATLFSIAGPRPTPTPPSSIIHLSHPTSKHHPNHSSFMSIVPFVSILLSPYPSRSFHHTQQKYILQKPSSSSSTIRLFFPDSNLNSTLNSNSFPSKPKEPIT</sequence>
<protein>
    <submittedName>
        <fullName evidence="2">Uncharacterized protein</fullName>
    </submittedName>
</protein>